<dbReference type="PANTHER" id="PTHR11977:SF123">
    <property type="entry name" value="GELSOLIN"/>
    <property type="match status" value="1"/>
</dbReference>
<dbReference type="GO" id="GO:0005737">
    <property type="term" value="C:cytoplasm"/>
    <property type="evidence" value="ECO:0007669"/>
    <property type="project" value="TreeGrafter"/>
</dbReference>
<dbReference type="EMBL" id="GDHC01000036">
    <property type="protein sequence ID" value="JAQ18593.1"/>
    <property type="molecule type" value="Transcribed_RNA"/>
</dbReference>
<gene>
    <name evidence="3" type="primary">Gel_3</name>
    <name evidence="3" type="ORF">g.9622</name>
</gene>
<evidence type="ECO:0000256" key="1">
    <source>
        <dbReference type="ARBA" id="ARBA00022737"/>
    </source>
</evidence>
<feature type="domain" description="Gelsolin-like" evidence="2">
    <location>
        <begin position="9"/>
        <end position="78"/>
    </location>
</feature>
<dbReference type="GO" id="GO:0051014">
    <property type="term" value="P:actin filament severing"/>
    <property type="evidence" value="ECO:0007669"/>
    <property type="project" value="TreeGrafter"/>
</dbReference>
<dbReference type="SMART" id="SM00262">
    <property type="entry name" value="GEL"/>
    <property type="match status" value="1"/>
</dbReference>
<dbReference type="Pfam" id="PF00626">
    <property type="entry name" value="Gelsolin"/>
    <property type="match status" value="1"/>
</dbReference>
<reference evidence="3" key="1">
    <citation type="journal article" date="2016" name="Gigascience">
        <title>De novo construction of an expanded transcriptome assembly for the western tarnished plant bug, Lygus hesperus.</title>
        <authorList>
            <person name="Tassone E.E."/>
            <person name="Geib S.M."/>
            <person name="Hall B."/>
            <person name="Fabrick J.A."/>
            <person name="Brent C.S."/>
            <person name="Hull J.J."/>
        </authorList>
    </citation>
    <scope>NUCLEOTIDE SEQUENCE</scope>
</reference>
<keyword evidence="1" id="KW-0677">Repeat</keyword>
<dbReference type="Gene3D" id="3.40.20.10">
    <property type="entry name" value="Severin"/>
    <property type="match status" value="2"/>
</dbReference>
<evidence type="ECO:0000259" key="2">
    <source>
        <dbReference type="Pfam" id="PF00626"/>
    </source>
</evidence>
<dbReference type="PANTHER" id="PTHR11977">
    <property type="entry name" value="VILLIN"/>
    <property type="match status" value="1"/>
</dbReference>
<dbReference type="CDD" id="cd11292">
    <property type="entry name" value="gelsolin_S3_like"/>
    <property type="match status" value="1"/>
</dbReference>
<dbReference type="GO" id="GO:0051015">
    <property type="term" value="F:actin filament binding"/>
    <property type="evidence" value="ECO:0007669"/>
    <property type="project" value="InterPro"/>
</dbReference>
<dbReference type="InterPro" id="IPR007123">
    <property type="entry name" value="Gelsolin-like_dom"/>
</dbReference>
<dbReference type="InterPro" id="IPR029006">
    <property type="entry name" value="ADF-H/Gelsolin-like_dom_sf"/>
</dbReference>
<dbReference type="GO" id="GO:0005546">
    <property type="term" value="F:phosphatidylinositol-4,5-bisphosphate binding"/>
    <property type="evidence" value="ECO:0007669"/>
    <property type="project" value="TreeGrafter"/>
</dbReference>
<dbReference type="InterPro" id="IPR007122">
    <property type="entry name" value="Villin/Gelsolin"/>
</dbReference>
<dbReference type="GO" id="GO:0015629">
    <property type="term" value="C:actin cytoskeleton"/>
    <property type="evidence" value="ECO:0007669"/>
    <property type="project" value="TreeGrafter"/>
</dbReference>
<dbReference type="GO" id="GO:0008154">
    <property type="term" value="P:actin polymerization or depolymerization"/>
    <property type="evidence" value="ECO:0007669"/>
    <property type="project" value="TreeGrafter"/>
</dbReference>
<feature type="non-terminal residue" evidence="3">
    <location>
        <position position="1"/>
    </location>
</feature>
<evidence type="ECO:0000313" key="3">
    <source>
        <dbReference type="EMBL" id="JAQ18593.1"/>
    </source>
</evidence>
<feature type="non-terminal residue" evidence="3">
    <location>
        <position position="171"/>
    </location>
</feature>
<proteinExistence type="predicted"/>
<dbReference type="PRINTS" id="PR00597">
    <property type="entry name" value="GELSOLIN"/>
</dbReference>
<sequence length="171" mass="19557">QIQQIGQKPLRQSQLDTNDCFILETGDANVFIWIGKKCNKKEKDEAMGKAQGFLKSKNYPNWTHIERVVEDAEPSSFRQYFQGWQGVGELHPRTIRSAAARPTPLAHKSGGELPEFMPDNGSGKLEIYRVENFELVSVPSENYGKFFGGDSYVIKYQTTNGKWIIYYWQGN</sequence>
<name>A0A146MFS8_LYGHE</name>
<dbReference type="SUPFAM" id="SSF55753">
    <property type="entry name" value="Actin depolymerizing proteins"/>
    <property type="match status" value="2"/>
</dbReference>
<protein>
    <submittedName>
        <fullName evidence="3">Gelsolin</fullName>
    </submittedName>
</protein>
<dbReference type="GO" id="GO:0051016">
    <property type="term" value="P:barbed-end actin filament capping"/>
    <property type="evidence" value="ECO:0007669"/>
    <property type="project" value="TreeGrafter"/>
</dbReference>
<dbReference type="AlphaFoldDB" id="A0A146MFS8"/>
<accession>A0A146MFS8</accession>
<organism evidence="3">
    <name type="scientific">Lygus hesperus</name>
    <name type="common">Western plant bug</name>
    <dbReference type="NCBI Taxonomy" id="30085"/>
    <lineage>
        <taxon>Eukaryota</taxon>
        <taxon>Metazoa</taxon>
        <taxon>Ecdysozoa</taxon>
        <taxon>Arthropoda</taxon>
        <taxon>Hexapoda</taxon>
        <taxon>Insecta</taxon>
        <taxon>Pterygota</taxon>
        <taxon>Neoptera</taxon>
        <taxon>Paraneoptera</taxon>
        <taxon>Hemiptera</taxon>
        <taxon>Heteroptera</taxon>
        <taxon>Panheteroptera</taxon>
        <taxon>Cimicomorpha</taxon>
        <taxon>Miridae</taxon>
        <taxon>Mirini</taxon>
        <taxon>Lygus</taxon>
    </lineage>
</organism>